<accession>A0AAE3GN44</accession>
<evidence type="ECO:0000313" key="1">
    <source>
        <dbReference type="EMBL" id="MCP2727645.1"/>
    </source>
</evidence>
<organism evidence="1 2">
    <name type="scientific">Limnofasciculus baicalensis BBK-W-15</name>
    <dbReference type="NCBI Taxonomy" id="2699891"/>
    <lineage>
        <taxon>Bacteria</taxon>
        <taxon>Bacillati</taxon>
        <taxon>Cyanobacteriota</taxon>
        <taxon>Cyanophyceae</taxon>
        <taxon>Coleofasciculales</taxon>
        <taxon>Coleofasciculaceae</taxon>
        <taxon>Limnofasciculus</taxon>
        <taxon>Limnofasciculus baicalensis</taxon>
    </lineage>
</organism>
<dbReference type="AlphaFoldDB" id="A0AAE3GN44"/>
<comment type="caution">
    <text evidence="1">The sequence shown here is derived from an EMBL/GenBank/DDBJ whole genome shotgun (WGS) entry which is preliminary data.</text>
</comment>
<dbReference type="Proteomes" id="UP001204953">
    <property type="component" value="Unassembled WGS sequence"/>
</dbReference>
<evidence type="ECO:0000313" key="2">
    <source>
        <dbReference type="Proteomes" id="UP001204953"/>
    </source>
</evidence>
<reference evidence="1" key="1">
    <citation type="submission" date="2022-06" db="EMBL/GenBank/DDBJ databases">
        <title>New cyanobacteria of genus Symplocastrum in benthos of Lake Baikal.</title>
        <authorList>
            <person name="Sorokovikova E."/>
            <person name="Tikhonova I."/>
            <person name="Krasnopeev A."/>
            <person name="Evseev P."/>
            <person name="Gladkikh A."/>
            <person name="Belykh O."/>
        </authorList>
    </citation>
    <scope>NUCLEOTIDE SEQUENCE</scope>
    <source>
        <strain evidence="1">BBK-W-15</strain>
    </source>
</reference>
<dbReference type="EMBL" id="JAMZMM010000022">
    <property type="protein sequence ID" value="MCP2727645.1"/>
    <property type="molecule type" value="Genomic_DNA"/>
</dbReference>
<gene>
    <name evidence="1" type="ORF">NJ959_04030</name>
</gene>
<dbReference type="RefSeq" id="WP_254010456.1">
    <property type="nucleotide sequence ID" value="NZ_JAMZMM010000022.1"/>
</dbReference>
<protein>
    <submittedName>
        <fullName evidence="1">Uncharacterized protein</fullName>
    </submittedName>
</protein>
<name>A0AAE3GN44_9CYAN</name>
<sequence length="67" mass="8021">MTPIELRKKGYQVLFENLGQVTTIRFLKEMGWGTGDYTKERQTNLKQVTRESFWQDIAKIRADRNRE</sequence>
<proteinExistence type="predicted"/>
<keyword evidence="2" id="KW-1185">Reference proteome</keyword>